<dbReference type="GeneID" id="120031173"/>
<dbReference type="RefSeq" id="XP_038832707.1">
    <property type="nucleotide sequence ID" value="XM_038976779.1"/>
</dbReference>
<dbReference type="GO" id="GO:0006954">
    <property type="term" value="P:inflammatory response"/>
    <property type="evidence" value="ECO:0007669"/>
    <property type="project" value="UniProtKB-KW"/>
</dbReference>
<dbReference type="Gene3D" id="1.10.533.10">
    <property type="entry name" value="Death Domain, Fas"/>
    <property type="match status" value="2"/>
</dbReference>
<evidence type="ECO:0000256" key="3">
    <source>
        <dbReference type="ARBA" id="ARBA00022588"/>
    </source>
</evidence>
<dbReference type="Pfam" id="PF02758">
    <property type="entry name" value="PYRIN"/>
    <property type="match status" value="1"/>
</dbReference>
<dbReference type="InterPro" id="IPR004020">
    <property type="entry name" value="DAPIN"/>
</dbReference>
<dbReference type="Pfam" id="PF00619">
    <property type="entry name" value="CARD"/>
    <property type="match status" value="1"/>
</dbReference>
<evidence type="ECO:0000256" key="2">
    <source>
        <dbReference type="ARBA" id="ARBA00022490"/>
    </source>
</evidence>
<proteinExistence type="predicted"/>
<dbReference type="CDD" id="cd08321">
    <property type="entry name" value="Pyrin_ASC-like"/>
    <property type="match status" value="1"/>
</dbReference>
<feature type="domain" description="CARD" evidence="7">
    <location>
        <begin position="112"/>
        <end position="202"/>
    </location>
</feature>
<name>A0A8U0PX57_SALNM</name>
<dbReference type="AlphaFoldDB" id="A0A8U0PX57"/>
<keyword evidence="5" id="KW-0395">Inflammatory response</keyword>
<keyword evidence="9" id="KW-1185">Reference proteome</keyword>
<dbReference type="InterPro" id="IPR051249">
    <property type="entry name" value="NLRP_Inflammasome"/>
</dbReference>
<comment type="subcellular location">
    <subcellularLocation>
        <location evidence="1">Inflammasome</location>
    </subcellularLocation>
</comment>
<protein>
    <submittedName>
        <fullName evidence="10">Apoptosis-associated speck-like protein containing a CARD isoform X1</fullName>
    </submittedName>
</protein>
<dbReference type="PROSITE" id="PS50824">
    <property type="entry name" value="DAPIN"/>
    <property type="match status" value="1"/>
</dbReference>
<dbReference type="InterPro" id="IPR001315">
    <property type="entry name" value="CARD"/>
</dbReference>
<keyword evidence="3" id="KW-0399">Innate immunity</keyword>
<accession>A0A8U0PX57</accession>
<dbReference type="InterPro" id="IPR033516">
    <property type="entry name" value="CARD8/ASC/NALP1_CARD"/>
</dbReference>
<feature type="domain" description="Pyrin" evidence="8">
    <location>
        <begin position="1"/>
        <end position="89"/>
    </location>
</feature>
<dbReference type="GO" id="GO:0045087">
    <property type="term" value="P:innate immune response"/>
    <property type="evidence" value="ECO:0007669"/>
    <property type="project" value="UniProtKB-KW"/>
</dbReference>
<evidence type="ECO:0000259" key="8">
    <source>
        <dbReference type="PROSITE" id="PS50824"/>
    </source>
</evidence>
<evidence type="ECO:0000256" key="5">
    <source>
        <dbReference type="ARBA" id="ARBA00023198"/>
    </source>
</evidence>
<evidence type="ECO:0000256" key="6">
    <source>
        <dbReference type="ARBA" id="ARBA00023233"/>
    </source>
</evidence>
<dbReference type="CDD" id="cd08330">
    <property type="entry name" value="CARD_ASC_NALP1"/>
    <property type="match status" value="1"/>
</dbReference>
<keyword evidence="4" id="KW-0391">Immunity</keyword>
<dbReference type="InterPro" id="IPR011029">
    <property type="entry name" value="DEATH-like_dom_sf"/>
</dbReference>
<evidence type="ECO:0000313" key="9">
    <source>
        <dbReference type="Proteomes" id="UP000808372"/>
    </source>
</evidence>
<dbReference type="KEGG" id="snh:120031173"/>
<evidence type="ECO:0000256" key="4">
    <source>
        <dbReference type="ARBA" id="ARBA00022859"/>
    </source>
</evidence>
<dbReference type="OrthoDB" id="8888059at2759"/>
<dbReference type="GO" id="GO:0042981">
    <property type="term" value="P:regulation of apoptotic process"/>
    <property type="evidence" value="ECO:0007669"/>
    <property type="project" value="InterPro"/>
</dbReference>
<evidence type="ECO:0000259" key="7">
    <source>
        <dbReference type="PROSITE" id="PS50209"/>
    </source>
</evidence>
<dbReference type="GO" id="GO:0061702">
    <property type="term" value="C:canonical inflammasome complex"/>
    <property type="evidence" value="ECO:0007669"/>
    <property type="project" value="UniProtKB-SubCell"/>
</dbReference>
<dbReference type="SUPFAM" id="SSF47986">
    <property type="entry name" value="DEATH domain"/>
    <property type="match status" value="2"/>
</dbReference>
<dbReference type="PROSITE" id="PS50209">
    <property type="entry name" value="CARD"/>
    <property type="match status" value="1"/>
</dbReference>
<sequence>MSKTVGDILLGVLDDLGEAELKKFRRKLCDRKQEPKVRKGIVEKADPVDLVDILTRTFTEDGAVNVAIEVLAAINCEDVAKELTEFKKSYFTAQGSCVSSGDRMASATGPKKMNKDKHFVDHHRTALINRVSQLDPILDRLLDWDIITPNTYSDVKANRTTQNRMRELYDGPLKACGPKGKDIFLDILMELEPFLISDLKGE</sequence>
<reference evidence="10" key="1">
    <citation type="submission" date="2025-08" db="UniProtKB">
        <authorList>
            <consortium name="RefSeq"/>
        </authorList>
    </citation>
    <scope>IDENTIFICATION</scope>
    <source>
        <tissue evidence="10">White muscle</tissue>
    </source>
</reference>
<keyword evidence="2" id="KW-0963">Cytoplasm</keyword>
<evidence type="ECO:0000256" key="1">
    <source>
        <dbReference type="ARBA" id="ARBA00004110"/>
    </source>
</evidence>
<dbReference type="Proteomes" id="UP000808372">
    <property type="component" value="Chromosome 37"/>
</dbReference>
<organism evidence="9 10">
    <name type="scientific">Salvelinus namaycush</name>
    <name type="common">Lake trout</name>
    <name type="synonym">Salmo namaycush</name>
    <dbReference type="NCBI Taxonomy" id="8040"/>
    <lineage>
        <taxon>Eukaryota</taxon>
        <taxon>Metazoa</taxon>
        <taxon>Chordata</taxon>
        <taxon>Craniata</taxon>
        <taxon>Vertebrata</taxon>
        <taxon>Euteleostomi</taxon>
        <taxon>Actinopterygii</taxon>
        <taxon>Neopterygii</taxon>
        <taxon>Teleostei</taxon>
        <taxon>Protacanthopterygii</taxon>
        <taxon>Salmoniformes</taxon>
        <taxon>Salmonidae</taxon>
        <taxon>Salmoninae</taxon>
        <taxon>Salvelinus</taxon>
    </lineage>
</organism>
<gene>
    <name evidence="10" type="primary">LOC120031173</name>
</gene>
<dbReference type="SMART" id="SM01289">
    <property type="entry name" value="PYRIN"/>
    <property type="match status" value="1"/>
</dbReference>
<dbReference type="PANTHER" id="PTHR46985">
    <property type="entry name" value="NACHT, LRR AND PYD DOMAINS-CONTAINING PROTEIN 1"/>
    <property type="match status" value="1"/>
</dbReference>
<keyword evidence="6" id="KW-1271">Inflammasome</keyword>
<dbReference type="PANTHER" id="PTHR46985:SF2">
    <property type="entry name" value="APOPTOSIS-ASSOCIATED SPECK-LIKE PROTEIN CONTAINING A CARD"/>
    <property type="match status" value="1"/>
</dbReference>
<evidence type="ECO:0000313" key="10">
    <source>
        <dbReference type="RefSeq" id="XP_038832707.1"/>
    </source>
</evidence>